<dbReference type="EMBL" id="BGPR01014954">
    <property type="protein sequence ID" value="GBN67406.1"/>
    <property type="molecule type" value="Genomic_DNA"/>
</dbReference>
<gene>
    <name evidence="1" type="ORF">AVEN_236335_1</name>
</gene>
<reference evidence="1 2" key="1">
    <citation type="journal article" date="2019" name="Sci. Rep.">
        <title>Orb-weaving spider Araneus ventricosus genome elucidates the spidroin gene catalogue.</title>
        <authorList>
            <person name="Kono N."/>
            <person name="Nakamura H."/>
            <person name="Ohtoshi R."/>
            <person name="Moran D.A.P."/>
            <person name="Shinohara A."/>
            <person name="Yoshida Y."/>
            <person name="Fujiwara M."/>
            <person name="Mori M."/>
            <person name="Tomita M."/>
            <person name="Arakawa K."/>
        </authorList>
    </citation>
    <scope>NUCLEOTIDE SEQUENCE [LARGE SCALE GENOMIC DNA]</scope>
</reference>
<dbReference type="Proteomes" id="UP000499080">
    <property type="component" value="Unassembled WGS sequence"/>
</dbReference>
<protein>
    <submittedName>
        <fullName evidence="1">Uncharacterized protein</fullName>
    </submittedName>
</protein>
<organism evidence="1 2">
    <name type="scientific">Araneus ventricosus</name>
    <name type="common">Orbweaver spider</name>
    <name type="synonym">Epeira ventricosa</name>
    <dbReference type="NCBI Taxonomy" id="182803"/>
    <lineage>
        <taxon>Eukaryota</taxon>
        <taxon>Metazoa</taxon>
        <taxon>Ecdysozoa</taxon>
        <taxon>Arthropoda</taxon>
        <taxon>Chelicerata</taxon>
        <taxon>Arachnida</taxon>
        <taxon>Araneae</taxon>
        <taxon>Araneomorphae</taxon>
        <taxon>Entelegynae</taxon>
        <taxon>Araneoidea</taxon>
        <taxon>Araneidae</taxon>
        <taxon>Araneus</taxon>
    </lineage>
</organism>
<keyword evidence="2" id="KW-1185">Reference proteome</keyword>
<name>A0A4Y2QVZ3_ARAVE</name>
<evidence type="ECO:0000313" key="1">
    <source>
        <dbReference type="EMBL" id="GBN67406.1"/>
    </source>
</evidence>
<dbReference type="AlphaFoldDB" id="A0A4Y2QVZ3"/>
<accession>A0A4Y2QVZ3</accession>
<proteinExistence type="predicted"/>
<evidence type="ECO:0000313" key="2">
    <source>
        <dbReference type="Proteomes" id="UP000499080"/>
    </source>
</evidence>
<sequence>MTVRPVLNFGFRGSYRRKPCSCLADSVSCTVFVFTHFKKERPVPVLLLVRPAMCVRTILAIVRPPRNLCSSFCEGTTFSVSAESALRIEPVSTPVKSSFLGKEPTQIICRNR</sequence>
<comment type="caution">
    <text evidence="1">The sequence shown here is derived from an EMBL/GenBank/DDBJ whole genome shotgun (WGS) entry which is preliminary data.</text>
</comment>